<comment type="caution">
    <text evidence="2">The sequence shown here is derived from an EMBL/GenBank/DDBJ whole genome shotgun (WGS) entry which is preliminary data.</text>
</comment>
<proteinExistence type="predicted"/>
<dbReference type="AlphaFoldDB" id="A0ABD2B597"/>
<sequence length="82" mass="9730">MAHCLDRNVDKTKPSVKASPDPGFVSLRSLRKGKKVLHRCALQAEEEEEEEEEDEEEEEEEEEEDEEEEKEEEQVEKEAWKR</sequence>
<organism evidence="2 3">
    <name type="scientific">Vespula maculifrons</name>
    <name type="common">Eastern yellow jacket</name>
    <name type="synonym">Wasp</name>
    <dbReference type="NCBI Taxonomy" id="7453"/>
    <lineage>
        <taxon>Eukaryota</taxon>
        <taxon>Metazoa</taxon>
        <taxon>Ecdysozoa</taxon>
        <taxon>Arthropoda</taxon>
        <taxon>Hexapoda</taxon>
        <taxon>Insecta</taxon>
        <taxon>Pterygota</taxon>
        <taxon>Neoptera</taxon>
        <taxon>Endopterygota</taxon>
        <taxon>Hymenoptera</taxon>
        <taxon>Apocrita</taxon>
        <taxon>Aculeata</taxon>
        <taxon>Vespoidea</taxon>
        <taxon>Vespidae</taxon>
        <taxon>Vespinae</taxon>
        <taxon>Vespula</taxon>
    </lineage>
</organism>
<name>A0ABD2B597_VESMC</name>
<dbReference type="EMBL" id="JAYRBN010000100">
    <property type="protein sequence ID" value="KAL2727892.1"/>
    <property type="molecule type" value="Genomic_DNA"/>
</dbReference>
<dbReference type="Proteomes" id="UP001607303">
    <property type="component" value="Unassembled WGS sequence"/>
</dbReference>
<evidence type="ECO:0000313" key="3">
    <source>
        <dbReference type="Proteomes" id="UP001607303"/>
    </source>
</evidence>
<feature type="region of interest" description="Disordered" evidence="1">
    <location>
        <begin position="1"/>
        <end position="26"/>
    </location>
</feature>
<reference evidence="2 3" key="1">
    <citation type="journal article" date="2024" name="Ann. Entomol. Soc. Am.">
        <title>Genomic analyses of the southern and eastern yellowjacket wasps (Hymenoptera: Vespidae) reveal evolutionary signatures of social life.</title>
        <authorList>
            <person name="Catto M.A."/>
            <person name="Caine P.B."/>
            <person name="Orr S.E."/>
            <person name="Hunt B.G."/>
            <person name="Goodisman M.A.D."/>
        </authorList>
    </citation>
    <scope>NUCLEOTIDE SEQUENCE [LARGE SCALE GENOMIC DNA]</scope>
    <source>
        <strain evidence="2">232</strain>
        <tissue evidence="2">Head and thorax</tissue>
    </source>
</reference>
<gene>
    <name evidence="2" type="ORF">V1477_017168</name>
</gene>
<evidence type="ECO:0000313" key="2">
    <source>
        <dbReference type="EMBL" id="KAL2727892.1"/>
    </source>
</evidence>
<feature type="region of interest" description="Disordered" evidence="1">
    <location>
        <begin position="42"/>
        <end position="82"/>
    </location>
</feature>
<evidence type="ECO:0000256" key="1">
    <source>
        <dbReference type="SAM" id="MobiDB-lite"/>
    </source>
</evidence>
<keyword evidence="3" id="KW-1185">Reference proteome</keyword>
<accession>A0ABD2B597</accession>
<feature type="compositionally biased region" description="Basic and acidic residues" evidence="1">
    <location>
        <begin position="1"/>
        <end position="13"/>
    </location>
</feature>
<protein>
    <submittedName>
        <fullName evidence="2">Uncharacterized protein</fullName>
    </submittedName>
</protein>
<feature type="compositionally biased region" description="Acidic residues" evidence="1">
    <location>
        <begin position="44"/>
        <end position="75"/>
    </location>
</feature>